<proteinExistence type="predicted"/>
<dbReference type="EMBL" id="MFLY01000036">
    <property type="protein sequence ID" value="OGG72671.1"/>
    <property type="molecule type" value="Genomic_DNA"/>
</dbReference>
<name>A0A1F6EG95_9BACT</name>
<dbReference type="PANTHER" id="PTHR43630:SF2">
    <property type="entry name" value="GLYCOSYLTRANSFERASE"/>
    <property type="match status" value="1"/>
</dbReference>
<evidence type="ECO:0000313" key="3">
    <source>
        <dbReference type="Proteomes" id="UP000177306"/>
    </source>
</evidence>
<dbReference type="InterPro" id="IPR001173">
    <property type="entry name" value="Glyco_trans_2-like"/>
</dbReference>
<feature type="domain" description="Glycosyltransferase 2-like" evidence="1">
    <location>
        <begin position="13"/>
        <end position="106"/>
    </location>
</feature>
<gene>
    <name evidence="2" type="ORF">A3A38_00340</name>
</gene>
<dbReference type="SUPFAM" id="SSF53448">
    <property type="entry name" value="Nucleotide-diphospho-sugar transferases"/>
    <property type="match status" value="1"/>
</dbReference>
<evidence type="ECO:0000259" key="1">
    <source>
        <dbReference type="Pfam" id="PF00535"/>
    </source>
</evidence>
<protein>
    <recommendedName>
        <fullName evidence="1">Glycosyltransferase 2-like domain-containing protein</fullName>
    </recommendedName>
</protein>
<dbReference type="AlphaFoldDB" id="A0A1F6EG95"/>
<dbReference type="PANTHER" id="PTHR43630">
    <property type="entry name" value="POLY-BETA-1,6-N-ACETYL-D-GLUCOSAMINE SYNTHASE"/>
    <property type="match status" value="1"/>
</dbReference>
<sequence>MSFQGGKMPVTLAILTRNSGTTLERALESARDFDDIIVCDGGSTDDTLEIARKFGARIIAQDMHYLDADGRIFDYASVRNQTLQAAKHDWFFFLDSDEWCGPHLVDAMRNIVRERSERGQGAFWINRKYVMTGEVIDCAATYPNRQMRFFSRHSVEQFIKKVHERIKVRDGITPEILDGVLFIPFDPDVAAIRRKWDYQIAVAAAQISPLSVWNFLDAALHCAKVSALWFARLFYQRIFCRGTRMPFKFEMERHYFHLRLLRAFWREVRFSKHS</sequence>
<evidence type="ECO:0000313" key="2">
    <source>
        <dbReference type="EMBL" id="OGG72671.1"/>
    </source>
</evidence>
<comment type="caution">
    <text evidence="2">The sequence shown here is derived from an EMBL/GenBank/DDBJ whole genome shotgun (WGS) entry which is preliminary data.</text>
</comment>
<dbReference type="CDD" id="cd02511">
    <property type="entry name" value="Beta4Glucosyltransferase"/>
    <property type="match status" value="1"/>
</dbReference>
<accession>A0A1F6EG95</accession>
<dbReference type="InterPro" id="IPR029044">
    <property type="entry name" value="Nucleotide-diphossugar_trans"/>
</dbReference>
<dbReference type="Proteomes" id="UP000177306">
    <property type="component" value="Unassembled WGS sequence"/>
</dbReference>
<reference evidence="2 3" key="1">
    <citation type="journal article" date="2016" name="Nat. Commun.">
        <title>Thousands of microbial genomes shed light on interconnected biogeochemical processes in an aquifer system.</title>
        <authorList>
            <person name="Anantharaman K."/>
            <person name="Brown C.T."/>
            <person name="Hug L.A."/>
            <person name="Sharon I."/>
            <person name="Castelle C.J."/>
            <person name="Probst A.J."/>
            <person name="Thomas B.C."/>
            <person name="Singh A."/>
            <person name="Wilkins M.J."/>
            <person name="Karaoz U."/>
            <person name="Brodie E.L."/>
            <person name="Williams K.H."/>
            <person name="Hubbard S.S."/>
            <person name="Banfield J.F."/>
        </authorList>
    </citation>
    <scope>NUCLEOTIDE SEQUENCE [LARGE SCALE GENOMIC DNA]</scope>
</reference>
<organism evidence="2 3">
    <name type="scientific">Candidatus Kaiserbacteria bacterium RIFCSPLOWO2_01_FULL_53_17</name>
    <dbReference type="NCBI Taxonomy" id="1798511"/>
    <lineage>
        <taxon>Bacteria</taxon>
        <taxon>Candidatus Kaiseribacteriota</taxon>
    </lineage>
</organism>
<dbReference type="Gene3D" id="3.90.550.10">
    <property type="entry name" value="Spore Coat Polysaccharide Biosynthesis Protein SpsA, Chain A"/>
    <property type="match status" value="1"/>
</dbReference>
<dbReference type="Pfam" id="PF00535">
    <property type="entry name" value="Glycos_transf_2"/>
    <property type="match status" value="1"/>
</dbReference>